<keyword evidence="3 6" id="KW-0812">Transmembrane</keyword>
<accession>A0ABT5FKZ7</accession>
<feature type="transmembrane region" description="Helical" evidence="6">
    <location>
        <begin position="98"/>
        <end position="116"/>
    </location>
</feature>
<dbReference type="Pfam" id="PF01925">
    <property type="entry name" value="TauE"/>
    <property type="match status" value="1"/>
</dbReference>
<comment type="subcellular location">
    <subcellularLocation>
        <location evidence="6">Cell membrane</location>
        <topology evidence="6">Multi-pass membrane protein</topology>
    </subcellularLocation>
    <subcellularLocation>
        <location evidence="1">Membrane</location>
        <topology evidence="1">Multi-pass membrane protein</topology>
    </subcellularLocation>
</comment>
<feature type="transmembrane region" description="Helical" evidence="6">
    <location>
        <begin position="204"/>
        <end position="225"/>
    </location>
</feature>
<dbReference type="EMBL" id="JAQOSK010000001">
    <property type="protein sequence ID" value="MDC2953182.1"/>
    <property type="molecule type" value="Genomic_DNA"/>
</dbReference>
<evidence type="ECO:0000313" key="7">
    <source>
        <dbReference type="EMBL" id="MDC2953182.1"/>
    </source>
</evidence>
<dbReference type="PANTHER" id="PTHR43701:SF12">
    <property type="entry name" value="MEMBRANE TRANSPORTER PROTEIN YTNM-RELATED"/>
    <property type="match status" value="1"/>
</dbReference>
<organism evidence="7 8">
    <name type="scientific">Streptomyces gilvifuscus</name>
    <dbReference type="NCBI Taxonomy" id="1550617"/>
    <lineage>
        <taxon>Bacteria</taxon>
        <taxon>Bacillati</taxon>
        <taxon>Actinomycetota</taxon>
        <taxon>Actinomycetes</taxon>
        <taxon>Kitasatosporales</taxon>
        <taxon>Streptomycetaceae</taxon>
        <taxon>Streptomyces</taxon>
    </lineage>
</organism>
<comment type="similarity">
    <text evidence="2 6">Belongs to the 4-toluene sulfonate uptake permease (TSUP) (TC 2.A.102) family.</text>
</comment>
<sequence length="302" mass="30753">MRTLILLALAGLGAQLVDGSLGMAHGVISTVLLLALGTTPAAASAVVHLAQIGTGLVSGASHARFGNVDWQVVTRIGVPGAVGAFVGATVLSHLSTALAEPVMAVILLALGLYVTWRFTVRGVPRGNVGRPLGKRFLVPVGLAAGFLGATGGGGWGLIGTPVLLAGGRLEPRKVVGSVDAAKALVAVAASLGFLFSLGSHGVNWSWVLAFLVGGTVIAPVAAWLARFVAPRILGSTVGGLIVLLNARTLLADWFHVSGTVGACVYVVLCGLWAAALAHSVRAHRREKDTRPEPTSKRQSVSA</sequence>
<reference evidence="7 8" key="1">
    <citation type="journal article" date="2015" name="Int. J. Syst. Evol. Microbiol.">
        <title>Streptomyces gilvifuscus sp. nov., an actinomycete that produces antibacterial compounds isolated from soil.</title>
        <authorList>
            <person name="Nguyen T.M."/>
            <person name="Kim J."/>
        </authorList>
    </citation>
    <scope>NUCLEOTIDE SEQUENCE [LARGE SCALE GENOMIC DNA]</scope>
    <source>
        <strain evidence="7 8">T113</strain>
    </source>
</reference>
<dbReference type="Proteomes" id="UP001221328">
    <property type="component" value="Unassembled WGS sequence"/>
</dbReference>
<keyword evidence="6" id="KW-1003">Cell membrane</keyword>
<keyword evidence="5 6" id="KW-0472">Membrane</keyword>
<feature type="transmembrane region" description="Helical" evidence="6">
    <location>
        <begin position="256"/>
        <end position="277"/>
    </location>
</feature>
<dbReference type="PANTHER" id="PTHR43701">
    <property type="entry name" value="MEMBRANE TRANSPORTER PROTEIN MJ0441-RELATED"/>
    <property type="match status" value="1"/>
</dbReference>
<evidence type="ECO:0000256" key="2">
    <source>
        <dbReference type="ARBA" id="ARBA00009142"/>
    </source>
</evidence>
<evidence type="ECO:0000256" key="1">
    <source>
        <dbReference type="ARBA" id="ARBA00004141"/>
    </source>
</evidence>
<feature type="transmembrane region" description="Helical" evidence="6">
    <location>
        <begin position="136"/>
        <end position="158"/>
    </location>
</feature>
<evidence type="ECO:0000313" key="8">
    <source>
        <dbReference type="Proteomes" id="UP001221328"/>
    </source>
</evidence>
<keyword evidence="8" id="KW-1185">Reference proteome</keyword>
<dbReference type="InterPro" id="IPR051598">
    <property type="entry name" value="TSUP/Inactive_protease-like"/>
</dbReference>
<evidence type="ECO:0000256" key="6">
    <source>
        <dbReference type="RuleBase" id="RU363041"/>
    </source>
</evidence>
<evidence type="ECO:0000256" key="3">
    <source>
        <dbReference type="ARBA" id="ARBA00022692"/>
    </source>
</evidence>
<feature type="transmembrane region" description="Helical" evidence="6">
    <location>
        <begin position="232"/>
        <end position="250"/>
    </location>
</feature>
<dbReference type="RefSeq" id="WP_272173833.1">
    <property type="nucleotide sequence ID" value="NZ_JAQOSK010000001.1"/>
</dbReference>
<evidence type="ECO:0000256" key="5">
    <source>
        <dbReference type="ARBA" id="ARBA00023136"/>
    </source>
</evidence>
<protein>
    <recommendedName>
        <fullName evidence="6">Probable membrane transporter protein</fullName>
    </recommendedName>
</protein>
<name>A0ABT5FKZ7_9ACTN</name>
<evidence type="ECO:0000256" key="4">
    <source>
        <dbReference type="ARBA" id="ARBA00022989"/>
    </source>
</evidence>
<dbReference type="InterPro" id="IPR002781">
    <property type="entry name" value="TM_pro_TauE-like"/>
</dbReference>
<gene>
    <name evidence="7" type="ORF">PO587_01795</name>
</gene>
<proteinExistence type="inferred from homology"/>
<comment type="caution">
    <text evidence="7">The sequence shown here is derived from an EMBL/GenBank/DDBJ whole genome shotgun (WGS) entry which is preliminary data.</text>
</comment>
<keyword evidence="4 6" id="KW-1133">Transmembrane helix</keyword>